<dbReference type="NCBIfam" id="TIGR01011">
    <property type="entry name" value="rpsB_bact"/>
    <property type="match status" value="1"/>
</dbReference>
<name>A0ABX8I123_9ASCO</name>
<dbReference type="Proteomes" id="UP000825434">
    <property type="component" value="Chromosome 1"/>
</dbReference>
<dbReference type="InterPro" id="IPR005706">
    <property type="entry name" value="Ribosomal_uS2_bac/mit/plastid"/>
</dbReference>
<dbReference type="PANTHER" id="PTHR12534:SF0">
    <property type="entry name" value="SMALL RIBOSOMAL SUBUNIT PROTEIN US2M"/>
    <property type="match status" value="1"/>
</dbReference>
<evidence type="ECO:0000256" key="4">
    <source>
        <dbReference type="ARBA" id="ARBA00023274"/>
    </source>
</evidence>
<dbReference type="PRINTS" id="PR00395">
    <property type="entry name" value="RIBOSOMALS2"/>
</dbReference>
<keyword evidence="4 5" id="KW-0687">Ribonucleoprotein</keyword>
<proteinExistence type="inferred from homology"/>
<organism evidence="6 7">
    <name type="scientific">Candidozyma haemuli</name>
    <dbReference type="NCBI Taxonomy" id="45357"/>
    <lineage>
        <taxon>Eukaryota</taxon>
        <taxon>Fungi</taxon>
        <taxon>Dikarya</taxon>
        <taxon>Ascomycota</taxon>
        <taxon>Saccharomycotina</taxon>
        <taxon>Pichiomycetes</taxon>
        <taxon>Metschnikowiaceae</taxon>
        <taxon>Candidozyma</taxon>
    </lineage>
</organism>
<gene>
    <name evidence="6" type="ORF">CA3LBN_001119</name>
</gene>
<dbReference type="CDD" id="cd01425">
    <property type="entry name" value="RPS2"/>
    <property type="match status" value="1"/>
</dbReference>
<reference evidence="6 7" key="1">
    <citation type="submission" date="2021-06" db="EMBL/GenBank/DDBJ databases">
        <title>Candida outbreak in Lebanon.</title>
        <authorList>
            <person name="Finianos M."/>
        </authorList>
    </citation>
    <scope>NUCLEOTIDE SEQUENCE [LARGE SCALE GENOMIC DNA]</scope>
    <source>
        <strain evidence="6">CA3LBN</strain>
    </source>
</reference>
<dbReference type="SUPFAM" id="SSF52313">
    <property type="entry name" value="Ribosomal protein S2"/>
    <property type="match status" value="1"/>
</dbReference>
<sequence>MRNTKGGVDSLKHSLFKASFIARSFEARQFLSFDALQQKQIREKALADAFAKEEEAKAREKAAREARGRAQARISSVNTTPWDVAIPQSSYRSSEVSTSAKFQQLDSEIEDLLSNKLRLPSFKISNRPWIKESQEAIPESRGDAASLSQKIQTTTKTEGSNFPNLRPTPDYKPYSDSELFLRHLIHTGKSGKLGSQLMDVHQAKDARENPQPISEISISHLMSAGCHFGHSKSSWRPSTQPYIFGEYQGTHLIDLNETLAALKRAAHVIKDVSRKGGLILFVGTGRSVEQHRALERAAERSGGYYVSRRWIPGTITNALEVTKQLGGVQKVEVNMGDDITSRNISQDGTIKPDIVIILNPVENRNVINECTIARIPTIGLSDTDMEPSLLSYPIPCNDDSIRAITLVLGVLSRAAEEGVQERKGLFQKFSSVKSSASV</sequence>
<evidence type="ECO:0000256" key="5">
    <source>
        <dbReference type="RuleBase" id="RU003631"/>
    </source>
</evidence>
<dbReference type="PANTHER" id="PTHR12534">
    <property type="entry name" value="30S RIBOSOMAL PROTEIN S2 PROKARYOTIC AND ORGANELLAR"/>
    <property type="match status" value="1"/>
</dbReference>
<dbReference type="Gene3D" id="3.40.50.10490">
    <property type="entry name" value="Glucose-6-phosphate isomerase like protein, domain 1"/>
    <property type="match status" value="1"/>
</dbReference>
<dbReference type="HAMAP" id="MF_00291_B">
    <property type="entry name" value="Ribosomal_uS2_B"/>
    <property type="match status" value="1"/>
</dbReference>
<accession>A0ABX8I123</accession>
<dbReference type="InterPro" id="IPR023591">
    <property type="entry name" value="Ribosomal_uS2_flav_dom_sf"/>
</dbReference>
<evidence type="ECO:0000313" key="7">
    <source>
        <dbReference type="Proteomes" id="UP000825434"/>
    </source>
</evidence>
<protein>
    <recommendedName>
        <fullName evidence="8">Ribosomal protein S2</fullName>
    </recommendedName>
</protein>
<evidence type="ECO:0000256" key="1">
    <source>
        <dbReference type="ARBA" id="ARBA00006242"/>
    </source>
</evidence>
<dbReference type="EMBL" id="CP076661">
    <property type="protein sequence ID" value="QWU86901.1"/>
    <property type="molecule type" value="Genomic_DNA"/>
</dbReference>
<evidence type="ECO:0000313" key="6">
    <source>
        <dbReference type="EMBL" id="QWU86901.1"/>
    </source>
</evidence>
<dbReference type="PROSITE" id="PS00963">
    <property type="entry name" value="RIBOSOMAL_S2_2"/>
    <property type="match status" value="1"/>
</dbReference>
<evidence type="ECO:0008006" key="8">
    <source>
        <dbReference type="Google" id="ProtNLM"/>
    </source>
</evidence>
<dbReference type="Pfam" id="PF00318">
    <property type="entry name" value="Ribosomal_S2"/>
    <property type="match status" value="1"/>
</dbReference>
<evidence type="ECO:0000256" key="3">
    <source>
        <dbReference type="ARBA" id="ARBA00022990"/>
    </source>
</evidence>
<keyword evidence="3" id="KW-0007">Acetylation</keyword>
<dbReference type="InterPro" id="IPR001865">
    <property type="entry name" value="Ribosomal_uS2"/>
</dbReference>
<dbReference type="InterPro" id="IPR018130">
    <property type="entry name" value="Ribosomal_uS2_CS"/>
</dbReference>
<keyword evidence="2 5" id="KW-0689">Ribosomal protein</keyword>
<comment type="similarity">
    <text evidence="1 5">Belongs to the universal ribosomal protein uS2 family.</text>
</comment>
<keyword evidence="7" id="KW-1185">Reference proteome</keyword>
<evidence type="ECO:0000256" key="2">
    <source>
        <dbReference type="ARBA" id="ARBA00022980"/>
    </source>
</evidence>